<gene>
    <name evidence="1" type="ORF">HDF17_002395</name>
</gene>
<reference evidence="1 2" key="1">
    <citation type="submission" date="2020-07" db="EMBL/GenBank/DDBJ databases">
        <title>Genomic Encyclopedia of Type Strains, Phase IV (KMG-V): Genome sequencing to study the core and pangenomes of soil and plant-associated prokaryotes.</title>
        <authorList>
            <person name="Whitman W."/>
        </authorList>
    </citation>
    <scope>NUCLEOTIDE SEQUENCE [LARGE SCALE GENOMIC DNA]</scope>
    <source>
        <strain evidence="1 2">X4EP2</strain>
    </source>
</reference>
<evidence type="ECO:0000313" key="1">
    <source>
        <dbReference type="EMBL" id="NYF80075.1"/>
    </source>
</evidence>
<sequence>MLTEHCRVTTTWFGLTLAGMQTPCTEGTYHNKLGAWRGEIAMCFPFFLAPDVGYLNSEAAALQ</sequence>
<accession>A0A7Y9PHM9</accession>
<dbReference type="Proteomes" id="UP000589520">
    <property type="component" value="Unassembled WGS sequence"/>
</dbReference>
<name>A0A7Y9PHM9_9BACT</name>
<comment type="caution">
    <text evidence="1">The sequence shown here is derived from an EMBL/GenBank/DDBJ whole genome shotgun (WGS) entry which is preliminary data.</text>
</comment>
<organism evidence="1 2">
    <name type="scientific">Granulicella arctica</name>
    <dbReference type="NCBI Taxonomy" id="940613"/>
    <lineage>
        <taxon>Bacteria</taxon>
        <taxon>Pseudomonadati</taxon>
        <taxon>Acidobacteriota</taxon>
        <taxon>Terriglobia</taxon>
        <taxon>Terriglobales</taxon>
        <taxon>Acidobacteriaceae</taxon>
        <taxon>Granulicella</taxon>
    </lineage>
</organism>
<proteinExistence type="predicted"/>
<dbReference type="AlphaFoldDB" id="A0A7Y9PHM9"/>
<keyword evidence="2" id="KW-1185">Reference proteome</keyword>
<protein>
    <submittedName>
        <fullName evidence="1">Uncharacterized protein</fullName>
    </submittedName>
</protein>
<evidence type="ECO:0000313" key="2">
    <source>
        <dbReference type="Proteomes" id="UP000589520"/>
    </source>
</evidence>
<dbReference type="EMBL" id="JACCCW010000002">
    <property type="protein sequence ID" value="NYF80075.1"/>
    <property type="molecule type" value="Genomic_DNA"/>
</dbReference>